<dbReference type="InterPro" id="IPR002686">
    <property type="entry name" value="Transposase_17"/>
</dbReference>
<dbReference type="EMBL" id="JBBLZC010000002">
    <property type="protein sequence ID" value="MEK0082105.1"/>
    <property type="molecule type" value="Genomic_DNA"/>
</dbReference>
<evidence type="ECO:0000313" key="4">
    <source>
        <dbReference type="Proteomes" id="UP001375743"/>
    </source>
</evidence>
<sequence>MAAGVPHHVTQRGNRRQPTFFGDADYRLYRDLLASGCRRHGVAVWAYCLMPNHVHLILVPGEADSLRLALGEAHQRYTRAINQREGWVGHLWQGRFASCALDEAHLIAAVRYVELNPVRARLAARAEDWPWSSARAHLAGEDDGLVSVGPLRDAIGDWSTFLAGSPSEEAIAALRKHERTGRPLGDRRFVAALEQQLGRHLRPGKPGRRPGQRAGMSIE</sequence>
<dbReference type="Pfam" id="PF01797">
    <property type="entry name" value="Y1_Tnp"/>
    <property type="match status" value="1"/>
</dbReference>
<comment type="caution">
    <text evidence="3">The sequence shown here is derived from an EMBL/GenBank/DDBJ whole genome shotgun (WGS) entry which is preliminary data.</text>
</comment>
<gene>
    <name evidence="3" type="ORF">U1T56_02995</name>
</gene>
<dbReference type="Gene3D" id="3.30.70.1290">
    <property type="entry name" value="Transposase IS200-like"/>
    <property type="match status" value="1"/>
</dbReference>
<organism evidence="3 4">
    <name type="scientific">Benzoatithermus flavus</name>
    <dbReference type="NCBI Taxonomy" id="3108223"/>
    <lineage>
        <taxon>Bacteria</taxon>
        <taxon>Pseudomonadati</taxon>
        <taxon>Pseudomonadota</taxon>
        <taxon>Alphaproteobacteria</taxon>
        <taxon>Geminicoccales</taxon>
        <taxon>Geminicoccaceae</taxon>
        <taxon>Benzoatithermus</taxon>
    </lineage>
</organism>
<dbReference type="SMART" id="SM01321">
    <property type="entry name" value="Y1_Tnp"/>
    <property type="match status" value="1"/>
</dbReference>
<accession>A0ABU8XLN0</accession>
<dbReference type="InterPro" id="IPR036515">
    <property type="entry name" value="Transposase_17_sf"/>
</dbReference>
<evidence type="ECO:0000259" key="2">
    <source>
        <dbReference type="SMART" id="SM01321"/>
    </source>
</evidence>
<feature type="compositionally biased region" description="Basic residues" evidence="1">
    <location>
        <begin position="199"/>
        <end position="211"/>
    </location>
</feature>
<protein>
    <submittedName>
        <fullName evidence="3">Transposase</fullName>
    </submittedName>
</protein>
<dbReference type="PANTHER" id="PTHR34322:SF2">
    <property type="entry name" value="TRANSPOSASE IS200-LIKE DOMAIN-CONTAINING PROTEIN"/>
    <property type="match status" value="1"/>
</dbReference>
<name>A0ABU8XLN0_9PROT</name>
<feature type="region of interest" description="Disordered" evidence="1">
    <location>
        <begin position="199"/>
        <end position="219"/>
    </location>
</feature>
<feature type="domain" description="Transposase IS200-like" evidence="2">
    <location>
        <begin position="2"/>
        <end position="116"/>
    </location>
</feature>
<reference evidence="3 4" key="1">
    <citation type="submission" date="2024-01" db="EMBL/GenBank/DDBJ databases">
        <title>Multi-omics insights into the function and evolution of sodium benzoate biodegradation pathways in Benzoatithermus flavus gen. nov., sp. nov. from hot spring.</title>
        <authorList>
            <person name="Hu C.-J."/>
            <person name="Li W.-J."/>
        </authorList>
    </citation>
    <scope>NUCLEOTIDE SEQUENCE [LARGE SCALE GENOMIC DNA]</scope>
    <source>
        <strain evidence="3 4">SYSU G07066</strain>
    </source>
</reference>
<dbReference type="SUPFAM" id="SSF143422">
    <property type="entry name" value="Transposase IS200-like"/>
    <property type="match status" value="1"/>
</dbReference>
<dbReference type="PANTHER" id="PTHR34322">
    <property type="entry name" value="TRANSPOSASE, Y1_TNP DOMAIN-CONTAINING"/>
    <property type="match status" value="1"/>
</dbReference>
<keyword evidence="4" id="KW-1185">Reference proteome</keyword>
<dbReference type="Proteomes" id="UP001375743">
    <property type="component" value="Unassembled WGS sequence"/>
</dbReference>
<evidence type="ECO:0000256" key="1">
    <source>
        <dbReference type="SAM" id="MobiDB-lite"/>
    </source>
</evidence>
<proteinExistence type="predicted"/>
<evidence type="ECO:0000313" key="3">
    <source>
        <dbReference type="EMBL" id="MEK0082105.1"/>
    </source>
</evidence>